<reference evidence="3" key="2">
    <citation type="submission" date="2016-05" db="EMBL/GenBank/DDBJ databases">
        <title>Comparative analysis highlights variable genome content of wheat rusts and divergence of the mating loci.</title>
        <authorList>
            <person name="Cuomo C.A."/>
            <person name="Bakkeren G."/>
            <person name="Szabo L."/>
            <person name="Khalil H."/>
            <person name="Joly D."/>
            <person name="Goldberg J."/>
            <person name="Young S."/>
            <person name="Zeng Q."/>
            <person name="Fellers J."/>
        </authorList>
    </citation>
    <scope>NUCLEOTIDE SEQUENCE [LARGE SCALE GENOMIC DNA]</scope>
    <source>
        <strain evidence="3">1-1 BBBD Race 1</strain>
    </source>
</reference>
<keyword evidence="2" id="KW-0732">Signal</keyword>
<name>A0A0C4F620_PUCT1</name>
<gene>
    <name evidence="3" type="ORF">PTTG_08575</name>
</gene>
<feature type="region of interest" description="Disordered" evidence="1">
    <location>
        <begin position="48"/>
        <end position="118"/>
    </location>
</feature>
<dbReference type="OrthoDB" id="10513186at2759"/>
<feature type="compositionally biased region" description="Polar residues" evidence="1">
    <location>
        <begin position="56"/>
        <end position="65"/>
    </location>
</feature>
<dbReference type="VEuPathDB" id="FungiDB:PTTG_08575"/>
<proteinExistence type="predicted"/>
<organism evidence="3">
    <name type="scientific">Puccinia triticina (isolate 1-1 / race 1 (BBBD))</name>
    <name type="common">Brown leaf rust fungus</name>
    <dbReference type="NCBI Taxonomy" id="630390"/>
    <lineage>
        <taxon>Eukaryota</taxon>
        <taxon>Fungi</taxon>
        <taxon>Dikarya</taxon>
        <taxon>Basidiomycota</taxon>
        <taxon>Pucciniomycotina</taxon>
        <taxon>Pucciniomycetes</taxon>
        <taxon>Pucciniales</taxon>
        <taxon>Pucciniaceae</taxon>
        <taxon>Puccinia</taxon>
    </lineage>
</organism>
<dbReference type="Proteomes" id="UP000005240">
    <property type="component" value="Unassembled WGS sequence"/>
</dbReference>
<feature type="compositionally biased region" description="Acidic residues" evidence="1">
    <location>
        <begin position="87"/>
        <end position="96"/>
    </location>
</feature>
<feature type="compositionally biased region" description="Basic and acidic residues" evidence="1">
    <location>
        <begin position="97"/>
        <end position="112"/>
    </location>
</feature>
<evidence type="ECO:0000313" key="5">
    <source>
        <dbReference type="Proteomes" id="UP000005240"/>
    </source>
</evidence>
<evidence type="ECO:0000256" key="1">
    <source>
        <dbReference type="SAM" id="MobiDB-lite"/>
    </source>
</evidence>
<feature type="signal peptide" evidence="2">
    <location>
        <begin position="1"/>
        <end position="20"/>
    </location>
</feature>
<feature type="chain" id="PRO_5009386279" evidence="2">
    <location>
        <begin position="21"/>
        <end position="352"/>
    </location>
</feature>
<feature type="compositionally biased region" description="Polar residues" evidence="1">
    <location>
        <begin position="310"/>
        <end position="352"/>
    </location>
</feature>
<evidence type="ECO:0000256" key="2">
    <source>
        <dbReference type="SAM" id="SignalP"/>
    </source>
</evidence>
<feature type="region of interest" description="Disordered" evidence="1">
    <location>
        <begin position="307"/>
        <end position="352"/>
    </location>
</feature>
<reference evidence="3" key="1">
    <citation type="submission" date="2009-11" db="EMBL/GenBank/DDBJ databases">
        <authorList>
            <consortium name="The Broad Institute Genome Sequencing Platform"/>
            <person name="Ward D."/>
            <person name="Feldgarden M."/>
            <person name="Earl A."/>
            <person name="Young S.K."/>
            <person name="Zeng Q."/>
            <person name="Koehrsen M."/>
            <person name="Alvarado L."/>
            <person name="Berlin A."/>
            <person name="Bochicchio J."/>
            <person name="Borenstein D."/>
            <person name="Chapman S.B."/>
            <person name="Chen Z."/>
            <person name="Engels R."/>
            <person name="Freedman E."/>
            <person name="Gellesch M."/>
            <person name="Goldberg J."/>
            <person name="Griggs A."/>
            <person name="Gujja S."/>
            <person name="Heilman E."/>
            <person name="Heiman D."/>
            <person name="Hepburn T."/>
            <person name="Howarth C."/>
            <person name="Jen D."/>
            <person name="Larson L."/>
            <person name="Lewis B."/>
            <person name="Mehta T."/>
            <person name="Park D."/>
            <person name="Pearson M."/>
            <person name="Roberts A."/>
            <person name="Saif S."/>
            <person name="Shea T."/>
            <person name="Shenoy N."/>
            <person name="Sisk P."/>
            <person name="Stolte C."/>
            <person name="Sykes S."/>
            <person name="Thomson T."/>
            <person name="Walk T."/>
            <person name="White J."/>
            <person name="Yandava C."/>
            <person name="Izard J."/>
            <person name="Baranova O.V."/>
            <person name="Blanton J.M."/>
            <person name="Tanner A.C."/>
            <person name="Dewhirst F.E."/>
            <person name="Haas B."/>
            <person name="Nusbaum C."/>
            <person name="Birren B."/>
        </authorList>
    </citation>
    <scope>NUCLEOTIDE SEQUENCE [LARGE SCALE GENOMIC DNA]</scope>
    <source>
        <strain evidence="3">1-1 BBBD Race 1</strain>
    </source>
</reference>
<reference evidence="4 5" key="3">
    <citation type="journal article" date="2017" name="G3 (Bethesda)">
        <title>Comparative analysis highlights variable genome content of wheat rusts and divergence of the mating loci.</title>
        <authorList>
            <person name="Cuomo C.A."/>
            <person name="Bakkeren G."/>
            <person name="Khalil H.B."/>
            <person name="Panwar V."/>
            <person name="Joly D."/>
            <person name="Linning R."/>
            <person name="Sakthikumar S."/>
            <person name="Song X."/>
            <person name="Adiconis X."/>
            <person name="Fan L."/>
            <person name="Goldberg J.M."/>
            <person name="Levin J.Z."/>
            <person name="Young S."/>
            <person name="Zeng Q."/>
            <person name="Anikster Y."/>
            <person name="Bruce M."/>
            <person name="Wang M."/>
            <person name="Yin C."/>
            <person name="McCallum B."/>
            <person name="Szabo L.J."/>
            <person name="Hulbert S."/>
            <person name="Chen X."/>
            <person name="Fellers J.P."/>
        </authorList>
    </citation>
    <scope>NUCLEOTIDE SEQUENCE</scope>
    <source>
        <strain evidence="4">isolate 1-1 / race 1 (BBBD)</strain>
        <strain evidence="5">Isolate 1-1 / race 1 (BBBD)</strain>
    </source>
</reference>
<keyword evidence="5" id="KW-1185">Reference proteome</keyword>
<accession>A0A0C4F620</accession>
<dbReference type="EnsemblFungi" id="PTTG_08575-t43_1">
    <property type="protein sequence ID" value="PTTG_08575-t43_1-p1"/>
    <property type="gene ID" value="PTTG_08575"/>
</dbReference>
<feature type="compositionally biased region" description="Basic and acidic residues" evidence="1">
    <location>
        <begin position="67"/>
        <end position="77"/>
    </location>
</feature>
<sequence>MRFTCATAGVLVLGVTVSQARSIAPSPWSINHESTEGEALHFVAQISKRSNDDSDGWTSKLSPQDSLHLKSNDHKSDPSPNQAGSENENDGQDDSDSSSRVHEYSEKDDSRQRIILPKNPSTVAIAALKPAPAYRKETPQSTANLLQAIEDYRGAILDGASSESESDVLPEPAKHILQPLNKVQLKKFNETIHELSKNRNVQDIILNHTSGFRTALESLNHTSTASLNLTSGTTMALGNLSSLANNLPIPIDNVRNAITGLNSSSSLAPVTSQANTRAFINISTLSNNLPVTTTSVINGAAPSSEHFAINRSSSSNDTDSMRTATPTHHSDFNNSMSGQTDPTFNHTSPFQK</sequence>
<protein>
    <submittedName>
        <fullName evidence="3 4">Uncharacterized protein</fullName>
    </submittedName>
</protein>
<reference evidence="4" key="4">
    <citation type="submission" date="2025-05" db="UniProtKB">
        <authorList>
            <consortium name="EnsemblFungi"/>
        </authorList>
    </citation>
    <scope>IDENTIFICATION</scope>
    <source>
        <strain evidence="4">isolate 1-1 / race 1 (BBBD)</strain>
    </source>
</reference>
<evidence type="ECO:0000313" key="3">
    <source>
        <dbReference type="EMBL" id="OAV98392.1"/>
    </source>
</evidence>
<dbReference type="EMBL" id="ADAS02000007">
    <property type="protein sequence ID" value="OAV98392.1"/>
    <property type="molecule type" value="Genomic_DNA"/>
</dbReference>
<dbReference type="OMA" id="WSINHES"/>
<dbReference type="AlphaFoldDB" id="A0A0C4F620"/>
<evidence type="ECO:0000313" key="4">
    <source>
        <dbReference type="EnsemblFungi" id="PTTG_08575-t43_1-p1"/>
    </source>
</evidence>